<dbReference type="Proteomes" id="UP000234327">
    <property type="component" value="Unassembled WGS sequence"/>
</dbReference>
<evidence type="ECO:0000313" key="2">
    <source>
        <dbReference type="Proteomes" id="UP000234327"/>
    </source>
</evidence>
<gene>
    <name evidence="1" type="ORF">BAURA63_03281</name>
</gene>
<reference evidence="1 2" key="1">
    <citation type="submission" date="2017-03" db="EMBL/GenBank/DDBJ databases">
        <authorList>
            <person name="Afonso C.L."/>
            <person name="Miller P.J."/>
            <person name="Scott M.A."/>
            <person name="Spackman E."/>
            <person name="Goraichik I."/>
            <person name="Dimitrov K.M."/>
            <person name="Suarez D.L."/>
            <person name="Swayne D.E."/>
        </authorList>
    </citation>
    <scope>NUCLEOTIDE SEQUENCE [LARGE SCALE GENOMIC DNA]</scope>
    <source>
        <strain evidence="2">6(3)</strain>
    </source>
</reference>
<evidence type="ECO:0000313" key="1">
    <source>
        <dbReference type="EMBL" id="SMX98563.1"/>
    </source>
</evidence>
<protein>
    <submittedName>
        <fullName evidence="1">Uncharacterized protein</fullName>
    </submittedName>
</protein>
<accession>A0A2H1KFM9</accession>
<sequence>MYRKLSARNPFYWNREYRNKQYEFIDPIVMSASEFAEFSLGSSCQTLDREDFVLIQPIIDNDRH</sequence>
<dbReference type="EMBL" id="FXYZ01000020">
    <property type="protein sequence ID" value="SMX98563.1"/>
    <property type="molecule type" value="Genomic_DNA"/>
</dbReference>
<proteinExistence type="predicted"/>
<organism evidence="1 2">
    <name type="scientific">Brevibacterium aurantiacum</name>
    <dbReference type="NCBI Taxonomy" id="273384"/>
    <lineage>
        <taxon>Bacteria</taxon>
        <taxon>Bacillati</taxon>
        <taxon>Actinomycetota</taxon>
        <taxon>Actinomycetes</taxon>
        <taxon>Micrococcales</taxon>
        <taxon>Brevibacteriaceae</taxon>
        <taxon>Brevibacterium</taxon>
    </lineage>
</organism>
<name>A0A2H1KFM9_BREAU</name>
<dbReference type="AlphaFoldDB" id="A0A2H1KFM9"/>